<dbReference type="Gene3D" id="2.40.50.140">
    <property type="entry name" value="Nucleic acid-binding proteins"/>
    <property type="match status" value="1"/>
</dbReference>
<feature type="transmembrane region" description="Helical" evidence="1">
    <location>
        <begin position="88"/>
        <end position="107"/>
    </location>
</feature>
<sequence>MLTGNLMQWNDARGFGFVVGDDGKRYFLHVSEIARIATRPRQGDRLRFEPALDREGRLVARKAVIAGANLAATRDTLRRGQPKAGRRLEWRYTLGLVLAFSIGVGVLEGRLPWAVLPLYLIMGTVSFLLYRADKRFAEEGRWRISEAMLLACDLAFGIVGGLLGQAVFRHKTAKPSFIAFTLLIGFVHLLWLIGFAAGWIQASDLLELAKTVGSV</sequence>
<dbReference type="AlphaFoldDB" id="A0A0F5FG27"/>
<organism evidence="2 3">
    <name type="scientific">Devosia chinhatensis</name>
    <dbReference type="NCBI Taxonomy" id="429727"/>
    <lineage>
        <taxon>Bacteria</taxon>
        <taxon>Pseudomonadati</taxon>
        <taxon>Pseudomonadota</taxon>
        <taxon>Alphaproteobacteria</taxon>
        <taxon>Hyphomicrobiales</taxon>
        <taxon>Devosiaceae</taxon>
        <taxon>Devosia</taxon>
    </lineage>
</organism>
<reference evidence="2 3" key="1">
    <citation type="submission" date="2015-03" db="EMBL/GenBank/DDBJ databases">
        <authorList>
            <person name="Hassan Y."/>
            <person name="Lepp D."/>
            <person name="Li X.-Z."/>
            <person name="Zhou T."/>
        </authorList>
    </citation>
    <scope>NUCLEOTIDE SEQUENCE [LARGE SCALE GENOMIC DNA]</scope>
    <source>
        <strain evidence="2 3">IPL18</strain>
    </source>
</reference>
<evidence type="ECO:0000313" key="2">
    <source>
        <dbReference type="EMBL" id="KKB07859.1"/>
    </source>
</evidence>
<evidence type="ECO:0000256" key="1">
    <source>
        <dbReference type="SAM" id="Phobius"/>
    </source>
</evidence>
<dbReference type="Pfam" id="PF06961">
    <property type="entry name" value="DUF1294"/>
    <property type="match status" value="1"/>
</dbReference>
<feature type="transmembrane region" description="Helical" evidence="1">
    <location>
        <begin position="177"/>
        <end position="200"/>
    </location>
</feature>
<keyword evidence="1" id="KW-0472">Membrane</keyword>
<dbReference type="InterPro" id="IPR010718">
    <property type="entry name" value="DUF1294"/>
</dbReference>
<feature type="transmembrane region" description="Helical" evidence="1">
    <location>
        <begin position="113"/>
        <end position="132"/>
    </location>
</feature>
<dbReference type="Proteomes" id="UP000033649">
    <property type="component" value="Unassembled WGS sequence"/>
</dbReference>
<keyword evidence="3" id="KW-1185">Reference proteome</keyword>
<evidence type="ECO:0008006" key="4">
    <source>
        <dbReference type="Google" id="ProtNLM"/>
    </source>
</evidence>
<protein>
    <recommendedName>
        <fullName evidence="4">CSD domain-containing protein</fullName>
    </recommendedName>
</protein>
<keyword evidence="1" id="KW-0812">Transmembrane</keyword>
<dbReference type="STRING" id="429727.VE26_14565"/>
<dbReference type="RefSeq" id="WP_046105889.1">
    <property type="nucleotide sequence ID" value="NZ_JZEY01000061.1"/>
</dbReference>
<keyword evidence="1" id="KW-1133">Transmembrane helix</keyword>
<dbReference type="PATRIC" id="fig|429727.3.peg.2986"/>
<accession>A0A0F5FG27</accession>
<dbReference type="OrthoDB" id="72963at2"/>
<dbReference type="EMBL" id="JZEY01000061">
    <property type="protein sequence ID" value="KKB07859.1"/>
    <property type="molecule type" value="Genomic_DNA"/>
</dbReference>
<gene>
    <name evidence="2" type="ORF">VE26_14565</name>
</gene>
<comment type="caution">
    <text evidence="2">The sequence shown here is derived from an EMBL/GenBank/DDBJ whole genome shotgun (WGS) entry which is preliminary data.</text>
</comment>
<feature type="transmembrane region" description="Helical" evidence="1">
    <location>
        <begin position="144"/>
        <end position="165"/>
    </location>
</feature>
<dbReference type="SUPFAM" id="SSF50249">
    <property type="entry name" value="Nucleic acid-binding proteins"/>
    <property type="match status" value="1"/>
</dbReference>
<proteinExistence type="predicted"/>
<name>A0A0F5FG27_9HYPH</name>
<dbReference type="InterPro" id="IPR012340">
    <property type="entry name" value="NA-bd_OB-fold"/>
</dbReference>
<evidence type="ECO:0000313" key="3">
    <source>
        <dbReference type="Proteomes" id="UP000033649"/>
    </source>
</evidence>